<reference evidence="16 17" key="1">
    <citation type="journal article" date="2013" name="Genome Announc.">
        <title>Draft Genome Sequence of Bhargavaea cecembensis Strain DSE10T, Isolated from a Deep-Sea Sediment Sample Collected at a Depth of 5,904 m from the Chagos-Laccadive Ridge System in the Indian Ocean.</title>
        <authorList>
            <person name="Shivaji S."/>
            <person name="Ara S."/>
            <person name="Begum Z."/>
            <person name="Ruth M."/>
            <person name="Singh A."/>
            <person name="Kumar Pinnaka A."/>
        </authorList>
    </citation>
    <scope>NUCLEOTIDE SEQUENCE [LARGE SCALE GENOMIC DNA]</scope>
    <source>
        <strain evidence="16 17">DSE10</strain>
    </source>
</reference>
<keyword evidence="3" id="KW-0288">FMN</keyword>
<dbReference type="Gene3D" id="1.20.140.10">
    <property type="entry name" value="Butyryl-CoA Dehydrogenase, subunit A, domain 3"/>
    <property type="match status" value="1"/>
</dbReference>
<dbReference type="STRING" id="1235279.C772_00945"/>
<comment type="caution">
    <text evidence="16">The sequence shown here is derived from an EMBL/GenBank/DDBJ whole genome shotgun (WGS) entry which is preliminary data.</text>
</comment>
<gene>
    <name evidence="16" type="ORF">C772_00945</name>
</gene>
<dbReference type="SUPFAM" id="SSF47203">
    <property type="entry name" value="Acyl-CoA dehydrogenase C-terminal domain-like"/>
    <property type="match status" value="1"/>
</dbReference>
<evidence type="ECO:0000256" key="7">
    <source>
        <dbReference type="ARBA" id="ARBA00034307"/>
    </source>
</evidence>
<comment type="catalytic activity">
    <reaction evidence="11">
        <text>dibenzothiophene + FMNH2 + O2 = dibenzothiophene 5-oxide + FMN + H2O + H(+)</text>
        <dbReference type="Rhea" id="RHEA:49076"/>
        <dbReference type="ChEBI" id="CHEBI:15377"/>
        <dbReference type="ChEBI" id="CHEBI:15378"/>
        <dbReference type="ChEBI" id="CHEBI:15379"/>
        <dbReference type="ChEBI" id="CHEBI:23681"/>
        <dbReference type="ChEBI" id="CHEBI:23683"/>
        <dbReference type="ChEBI" id="CHEBI:57618"/>
        <dbReference type="ChEBI" id="CHEBI:58210"/>
    </reaction>
</comment>
<comment type="catalytic activity">
    <reaction evidence="13">
        <text>dibenzothiophene + 2 FMNH2 + 2 O2 = dibenzothiophene 5,5-dioxide + 2 FMN + 2 H2O + 2 H(+)</text>
        <dbReference type="Rhea" id="RHEA:49072"/>
        <dbReference type="ChEBI" id="CHEBI:15377"/>
        <dbReference type="ChEBI" id="CHEBI:15378"/>
        <dbReference type="ChEBI" id="CHEBI:15379"/>
        <dbReference type="ChEBI" id="CHEBI:23681"/>
        <dbReference type="ChEBI" id="CHEBI:57618"/>
        <dbReference type="ChEBI" id="CHEBI:58210"/>
        <dbReference type="ChEBI" id="CHEBI:90356"/>
        <dbReference type="EC" id="1.14.14.21"/>
    </reaction>
</comment>
<dbReference type="SUPFAM" id="SSF56645">
    <property type="entry name" value="Acyl-CoA dehydrogenase NM domain-like"/>
    <property type="match status" value="1"/>
</dbReference>
<dbReference type="RefSeq" id="WP_008297820.1">
    <property type="nucleotide sequence ID" value="NZ_AOFT01000003.1"/>
</dbReference>
<evidence type="ECO:0000256" key="1">
    <source>
        <dbReference type="ARBA" id="ARBA00004496"/>
    </source>
</evidence>
<evidence type="ECO:0000313" key="17">
    <source>
        <dbReference type="Proteomes" id="UP000011919"/>
    </source>
</evidence>
<evidence type="ECO:0000256" key="9">
    <source>
        <dbReference type="ARBA" id="ARBA00034328"/>
    </source>
</evidence>
<dbReference type="Proteomes" id="UP000011919">
    <property type="component" value="Unassembled WGS sequence"/>
</dbReference>
<evidence type="ECO:0000256" key="4">
    <source>
        <dbReference type="ARBA" id="ARBA00022741"/>
    </source>
</evidence>
<dbReference type="PATRIC" id="fig|1235279.3.peg.950"/>
<dbReference type="Pfam" id="PF08028">
    <property type="entry name" value="Acyl-CoA_dh_2"/>
    <property type="match status" value="1"/>
</dbReference>
<comment type="catalytic activity">
    <reaction evidence="12">
        <text>dibenzothiophene 5-oxide + FMNH2 + O2 = dibenzothiophene 5,5-dioxide + FMN + H2O + H(+)</text>
        <dbReference type="Rhea" id="RHEA:49080"/>
        <dbReference type="ChEBI" id="CHEBI:15377"/>
        <dbReference type="ChEBI" id="CHEBI:15378"/>
        <dbReference type="ChEBI" id="CHEBI:15379"/>
        <dbReference type="ChEBI" id="CHEBI:23683"/>
        <dbReference type="ChEBI" id="CHEBI:57618"/>
        <dbReference type="ChEBI" id="CHEBI:58210"/>
        <dbReference type="ChEBI" id="CHEBI:90356"/>
    </reaction>
</comment>
<evidence type="ECO:0000256" key="11">
    <source>
        <dbReference type="ARBA" id="ARBA00047859"/>
    </source>
</evidence>
<dbReference type="Gene3D" id="1.10.540.10">
    <property type="entry name" value="Acyl-CoA dehydrogenase/oxidase, N-terminal domain"/>
    <property type="match status" value="1"/>
</dbReference>
<dbReference type="OrthoDB" id="571684at2"/>
<keyword evidence="2" id="KW-0285">Flavoprotein</keyword>
<dbReference type="PANTHER" id="PTHR43884">
    <property type="entry name" value="ACYL-COA DEHYDROGENASE"/>
    <property type="match status" value="1"/>
</dbReference>
<evidence type="ECO:0000256" key="12">
    <source>
        <dbReference type="ARBA" id="ARBA00048445"/>
    </source>
</evidence>
<evidence type="ECO:0000259" key="14">
    <source>
        <dbReference type="Pfam" id="PF02770"/>
    </source>
</evidence>
<dbReference type="EC" id="1.14.14.21" evidence="9"/>
<evidence type="ECO:0000256" key="3">
    <source>
        <dbReference type="ARBA" id="ARBA00022643"/>
    </source>
</evidence>
<dbReference type="InterPro" id="IPR037069">
    <property type="entry name" value="AcylCoA_DH/ox_N_sf"/>
</dbReference>
<keyword evidence="5" id="KW-0560">Oxidoreductase</keyword>
<proteinExistence type="inferred from homology"/>
<dbReference type="Pfam" id="PF02770">
    <property type="entry name" value="Acyl-CoA_dh_M"/>
    <property type="match status" value="1"/>
</dbReference>
<dbReference type="PIRSF" id="PIRSF016578">
    <property type="entry name" value="HsaA"/>
    <property type="match status" value="1"/>
</dbReference>
<dbReference type="GO" id="GO:0004497">
    <property type="term" value="F:monooxygenase activity"/>
    <property type="evidence" value="ECO:0007669"/>
    <property type="project" value="UniProtKB-KW"/>
</dbReference>
<dbReference type="InterPro" id="IPR036250">
    <property type="entry name" value="AcylCo_DH-like_C"/>
</dbReference>
<dbReference type="Gene3D" id="2.40.110.10">
    <property type="entry name" value="Butyryl-CoA Dehydrogenase, subunit A, domain 2"/>
    <property type="match status" value="1"/>
</dbReference>
<accession>M7NJJ1</accession>
<dbReference type="GO" id="GO:0005737">
    <property type="term" value="C:cytoplasm"/>
    <property type="evidence" value="ECO:0007669"/>
    <property type="project" value="UniProtKB-SubCell"/>
</dbReference>
<dbReference type="GO" id="GO:0006552">
    <property type="term" value="P:L-leucine catabolic process"/>
    <property type="evidence" value="ECO:0007669"/>
    <property type="project" value="TreeGrafter"/>
</dbReference>
<keyword evidence="4" id="KW-0547">Nucleotide-binding</keyword>
<comment type="pathway">
    <text evidence="7">Sulfur metabolism; dibenzothiophene degradation.</text>
</comment>
<keyword evidence="6" id="KW-0503">Monooxygenase</keyword>
<evidence type="ECO:0000256" key="8">
    <source>
        <dbReference type="ARBA" id="ARBA00034317"/>
    </source>
</evidence>
<evidence type="ECO:0000259" key="15">
    <source>
        <dbReference type="Pfam" id="PF08028"/>
    </source>
</evidence>
<evidence type="ECO:0000313" key="16">
    <source>
        <dbReference type="EMBL" id="EMR07296.1"/>
    </source>
</evidence>
<evidence type="ECO:0000256" key="5">
    <source>
        <dbReference type="ARBA" id="ARBA00023002"/>
    </source>
</evidence>
<dbReference type="AlphaFoldDB" id="M7NJJ1"/>
<feature type="domain" description="Acyl-CoA dehydrogenase C-terminal" evidence="15">
    <location>
        <begin position="253"/>
        <end position="381"/>
    </location>
</feature>
<dbReference type="PANTHER" id="PTHR43884:SF12">
    <property type="entry name" value="ISOVALERYL-COA DEHYDROGENASE, MITOCHONDRIAL-RELATED"/>
    <property type="match status" value="1"/>
</dbReference>
<dbReference type="InterPro" id="IPR006091">
    <property type="entry name" value="Acyl-CoA_Oxase/DH_mid-dom"/>
</dbReference>
<evidence type="ECO:0000256" key="10">
    <source>
        <dbReference type="ARBA" id="ARBA00034345"/>
    </source>
</evidence>
<name>M7NJJ1_9BACL</name>
<dbReference type="GO" id="GO:0050660">
    <property type="term" value="F:flavin adenine dinucleotide binding"/>
    <property type="evidence" value="ECO:0007669"/>
    <property type="project" value="InterPro"/>
</dbReference>
<organism evidence="16 17">
    <name type="scientific">Bhargavaea cecembensis DSE10</name>
    <dbReference type="NCBI Taxonomy" id="1235279"/>
    <lineage>
        <taxon>Bacteria</taxon>
        <taxon>Bacillati</taxon>
        <taxon>Bacillota</taxon>
        <taxon>Bacilli</taxon>
        <taxon>Bacillales</taxon>
        <taxon>Caryophanaceae</taxon>
        <taxon>Bhargavaea</taxon>
    </lineage>
</organism>
<dbReference type="EMBL" id="AOFT01000003">
    <property type="protein sequence ID" value="EMR07296.1"/>
    <property type="molecule type" value="Genomic_DNA"/>
</dbReference>
<protein>
    <recommendedName>
        <fullName evidence="10">Dibenzothiophene monooxygenase</fullName>
        <ecNumber evidence="9">1.14.14.21</ecNumber>
    </recommendedName>
</protein>
<comment type="similarity">
    <text evidence="8">Belongs to the DszC flavin monooxygenase family.</text>
</comment>
<evidence type="ECO:0000256" key="13">
    <source>
        <dbReference type="ARBA" id="ARBA00049456"/>
    </source>
</evidence>
<comment type="subcellular location">
    <subcellularLocation>
        <location evidence="1">Cytoplasm</location>
    </subcellularLocation>
</comment>
<dbReference type="GO" id="GO:0008470">
    <property type="term" value="F:3-methylbutanoyl-CoA dehydrogenase activity"/>
    <property type="evidence" value="ECO:0007669"/>
    <property type="project" value="TreeGrafter"/>
</dbReference>
<evidence type="ECO:0000256" key="6">
    <source>
        <dbReference type="ARBA" id="ARBA00023033"/>
    </source>
</evidence>
<dbReference type="eggNOG" id="COG1960">
    <property type="taxonomic scope" value="Bacteria"/>
</dbReference>
<dbReference type="InterPro" id="IPR009100">
    <property type="entry name" value="AcylCoA_DH/oxidase_NM_dom_sf"/>
</dbReference>
<evidence type="ECO:0000256" key="2">
    <source>
        <dbReference type="ARBA" id="ARBA00022630"/>
    </source>
</evidence>
<dbReference type="InterPro" id="IPR046373">
    <property type="entry name" value="Acyl-CoA_Oxase/DH_mid-dom_sf"/>
</dbReference>
<sequence>MSYLEGTGSLSGSLDLVKAPDVLSKEFEELIGAIAADFQKRNASEEREHPFEAIRLVKEYRLGAIQLPENEGGTGASFVDLFKTIIRVAEADPDVAHILRSHFLFVESLLQAPDTALKERMLLEVRQGALFGNAYTENSKHAAGGGIYNTRLTRDGNRYVLNGEKYFSTGTYYSDYTVVLAMLGETPRQVIVPVTRKGVSMLDDWDGFGQKFTGSGTTRFENVSVDESEIFVTSGETEKYQALPQLYLQGIVAGILRNIVTDSVELIGKRKRAFFHSNSDDLKQDVQLQEVVGRLSSYAFAAESIVLAAAKSIDDVSLAGTDSLIARHSSSLKAAQAKIAIEDFAHKAATLLFEAGGASATRQSANLDRHWRNIRTLSSHNPTLYKARAIGNYHINQVLLPENVYF</sequence>
<dbReference type="InterPro" id="IPR013107">
    <property type="entry name" value="Acyl-CoA_DH_C"/>
</dbReference>
<keyword evidence="17" id="KW-1185">Reference proteome</keyword>
<feature type="domain" description="Acyl-CoA oxidase/dehydrogenase middle" evidence="14">
    <location>
        <begin position="134"/>
        <end position="223"/>
    </location>
</feature>